<feature type="compositionally biased region" description="Basic and acidic residues" evidence="1">
    <location>
        <begin position="573"/>
        <end position="592"/>
    </location>
</feature>
<protein>
    <recommendedName>
        <fullName evidence="5">Nucleoplasmin-like domain-containing protein</fullName>
    </recommendedName>
</protein>
<feature type="compositionally biased region" description="Polar residues" evidence="1">
    <location>
        <begin position="337"/>
        <end position="358"/>
    </location>
</feature>
<feature type="region of interest" description="Disordered" evidence="1">
    <location>
        <begin position="437"/>
        <end position="523"/>
    </location>
</feature>
<feature type="compositionally biased region" description="Acidic residues" evidence="1">
    <location>
        <begin position="196"/>
        <end position="225"/>
    </location>
</feature>
<keyword evidence="2" id="KW-0732">Signal</keyword>
<feature type="region of interest" description="Disordered" evidence="1">
    <location>
        <begin position="131"/>
        <end position="278"/>
    </location>
</feature>
<feature type="compositionally biased region" description="Acidic residues" evidence="1">
    <location>
        <begin position="593"/>
        <end position="603"/>
    </location>
</feature>
<dbReference type="EMBL" id="JAAAJB010000119">
    <property type="protein sequence ID" value="KAG0265295.1"/>
    <property type="molecule type" value="Genomic_DNA"/>
</dbReference>
<feature type="chain" id="PRO_5040173846" description="Nucleoplasmin-like domain-containing protein" evidence="2">
    <location>
        <begin position="31"/>
        <end position="659"/>
    </location>
</feature>
<feature type="compositionally biased region" description="Basic and acidic residues" evidence="1">
    <location>
        <begin position="373"/>
        <end position="382"/>
    </location>
</feature>
<comment type="caution">
    <text evidence="3">The sequence shown here is derived from an EMBL/GenBank/DDBJ whole genome shotgun (WGS) entry which is preliminary data.</text>
</comment>
<feature type="compositionally biased region" description="Polar residues" evidence="1">
    <location>
        <begin position="438"/>
        <end position="453"/>
    </location>
</feature>
<evidence type="ECO:0000313" key="3">
    <source>
        <dbReference type="EMBL" id="KAG0265295.1"/>
    </source>
</evidence>
<proteinExistence type="predicted"/>
<keyword evidence="4" id="KW-1185">Reference proteome</keyword>
<accession>A0A9P6QFT3</accession>
<evidence type="ECO:0000256" key="2">
    <source>
        <dbReference type="SAM" id="SignalP"/>
    </source>
</evidence>
<dbReference type="AlphaFoldDB" id="A0A9P6QFT3"/>
<feature type="region of interest" description="Disordered" evidence="1">
    <location>
        <begin position="555"/>
        <end position="659"/>
    </location>
</feature>
<evidence type="ECO:0000256" key="1">
    <source>
        <dbReference type="SAM" id="MobiDB-lite"/>
    </source>
</evidence>
<feature type="compositionally biased region" description="Acidic residues" evidence="1">
    <location>
        <begin position="627"/>
        <end position="645"/>
    </location>
</feature>
<dbReference type="Proteomes" id="UP000807716">
    <property type="component" value="Unassembled WGS sequence"/>
</dbReference>
<organism evidence="3 4">
    <name type="scientific">Actinomortierella ambigua</name>
    <dbReference type="NCBI Taxonomy" id="1343610"/>
    <lineage>
        <taxon>Eukaryota</taxon>
        <taxon>Fungi</taxon>
        <taxon>Fungi incertae sedis</taxon>
        <taxon>Mucoromycota</taxon>
        <taxon>Mortierellomycotina</taxon>
        <taxon>Mortierellomycetes</taxon>
        <taxon>Mortierellales</taxon>
        <taxon>Mortierellaceae</taxon>
        <taxon>Actinomortierella</taxon>
    </lineage>
</organism>
<feature type="compositionally biased region" description="Basic residues" evidence="1">
    <location>
        <begin position="229"/>
        <end position="240"/>
    </location>
</feature>
<sequence length="659" mass="73714">MGHKSKRTILLRQALSLIASTSLLSGPAWALTFSLPAENLVAGQEVTVEWIGKPSLGAMKQSLVLFKDEKPILTVCEGFISGSGKCSFALVSPEGKGHVDLTGDGFQVGFSDSQGVTLDYSDMFSIKADESATSTAGHADGENAEEEKGDADEQKGDAEEESGNGDEENENTDNEDAEDGADKKGKKHRHHGKKEDEDDDNDKENEDNDDDIKEDHEDDDADDEDEHGHGHHKKDHSHHKHGDDYKRDEPDEWENDEADADAAEGSTEAERLFTDTDEDIEKILDKIEAMIEAETSILSKYDKHWESVSEHSASNNLKETEEDGNTDPNAANPKEAGQTSPQSPATQGSGAETNQQEQNYRHDHRHRSPQELPKGKSAEKGREWREQLLERIKERKKVLDELRRKHRIANDPIISIQPVSHGSGVVGLLPIGAAELQKPSSENGAAPDQASSPETRKAAQLAPSKGDQQQHHLVNLPTHQQPQRAFMKKRGTTQKAEMYTDMMEEEEEDDGGADDVKSKDSNPLKQWTSWVHNMAEKTRDAMKLNITKLKKLFLEEGEKIDDAFSDNVSEVEDTMKEAEKQVESELKKKKQDEDGEKEELEEDEPKKKKHAQKKGKKGKSQSHLQEQEETEAETETETELMQDEEPMNRKRPLHNMEYS</sequence>
<gene>
    <name evidence="3" type="ORF">DFQ27_000701</name>
</gene>
<feature type="region of interest" description="Disordered" evidence="1">
    <location>
        <begin position="304"/>
        <end position="382"/>
    </location>
</feature>
<feature type="compositionally biased region" description="Acidic residues" evidence="1">
    <location>
        <begin position="158"/>
        <end position="179"/>
    </location>
</feature>
<dbReference type="OrthoDB" id="2447497at2759"/>
<evidence type="ECO:0000313" key="4">
    <source>
        <dbReference type="Proteomes" id="UP000807716"/>
    </source>
</evidence>
<evidence type="ECO:0008006" key="5">
    <source>
        <dbReference type="Google" id="ProtNLM"/>
    </source>
</evidence>
<reference evidence="3" key="1">
    <citation type="journal article" date="2020" name="Fungal Divers.">
        <title>Resolving the Mortierellaceae phylogeny through synthesis of multi-gene phylogenetics and phylogenomics.</title>
        <authorList>
            <person name="Vandepol N."/>
            <person name="Liber J."/>
            <person name="Desiro A."/>
            <person name="Na H."/>
            <person name="Kennedy M."/>
            <person name="Barry K."/>
            <person name="Grigoriev I.V."/>
            <person name="Miller A.N."/>
            <person name="O'Donnell K."/>
            <person name="Stajich J.E."/>
            <person name="Bonito G."/>
        </authorList>
    </citation>
    <scope>NUCLEOTIDE SEQUENCE</scope>
    <source>
        <strain evidence="3">BC1065</strain>
    </source>
</reference>
<feature type="signal peptide" evidence="2">
    <location>
        <begin position="1"/>
        <end position="30"/>
    </location>
</feature>
<name>A0A9P6QFT3_9FUNG</name>
<feature type="compositionally biased region" description="Basic residues" evidence="1">
    <location>
        <begin position="607"/>
        <end position="620"/>
    </location>
</feature>
<feature type="compositionally biased region" description="Acidic residues" evidence="1">
    <location>
        <begin position="250"/>
        <end position="262"/>
    </location>
</feature>
<feature type="compositionally biased region" description="Acidic residues" evidence="1">
    <location>
        <begin position="502"/>
        <end position="513"/>
    </location>
</feature>